<comment type="caution">
    <text evidence="1">The sequence shown here is derived from an EMBL/GenBank/DDBJ whole genome shotgun (WGS) entry which is preliminary data.</text>
</comment>
<reference evidence="1 2" key="1">
    <citation type="submission" date="2013-07" db="EMBL/GenBank/DDBJ databases">
        <title>Comparative Genomic and Metabolomic Analysis of Twelve Strains of Pseudoalteromonas luteoviolacea.</title>
        <authorList>
            <person name="Vynne N.G."/>
            <person name="Mansson M."/>
            <person name="Gram L."/>
        </authorList>
    </citation>
    <scope>NUCLEOTIDE SEQUENCE [LARGE SCALE GENOMIC DNA]</scope>
    <source>
        <strain evidence="1 2">S4060-1</strain>
    </source>
</reference>
<dbReference type="Proteomes" id="UP000076661">
    <property type="component" value="Unassembled WGS sequence"/>
</dbReference>
<protein>
    <recommendedName>
        <fullName evidence="3">Peptidylprolyl isomerase</fullName>
    </recommendedName>
</protein>
<proteinExistence type="predicted"/>
<sequence length="46" mass="5282">MASTAHVLHILVKHKEQVEDILKQLKKDVKFQTLVKNAQRVGFGRV</sequence>
<dbReference type="InterPro" id="IPR046357">
    <property type="entry name" value="PPIase_dom_sf"/>
</dbReference>
<gene>
    <name evidence="1" type="ORF">N478_25095</name>
</gene>
<name>A0A167KGQ8_9GAMM</name>
<dbReference type="GO" id="GO:0003755">
    <property type="term" value="F:peptidyl-prolyl cis-trans isomerase activity"/>
    <property type="evidence" value="ECO:0007669"/>
    <property type="project" value="InterPro"/>
</dbReference>
<dbReference type="SUPFAM" id="SSF54534">
    <property type="entry name" value="FKBP-like"/>
    <property type="match status" value="1"/>
</dbReference>
<evidence type="ECO:0000313" key="2">
    <source>
        <dbReference type="Proteomes" id="UP000076661"/>
    </source>
</evidence>
<accession>A0A167KGQ8</accession>
<dbReference type="Gene3D" id="3.10.50.40">
    <property type="match status" value="1"/>
</dbReference>
<organism evidence="1 2">
    <name type="scientific">Pseudoalteromonas luteoviolacea S4060-1</name>
    <dbReference type="NCBI Taxonomy" id="1365257"/>
    <lineage>
        <taxon>Bacteria</taxon>
        <taxon>Pseudomonadati</taxon>
        <taxon>Pseudomonadota</taxon>
        <taxon>Gammaproteobacteria</taxon>
        <taxon>Alteromonadales</taxon>
        <taxon>Pseudoalteromonadaceae</taxon>
        <taxon>Pseudoalteromonas</taxon>
    </lineage>
</organism>
<dbReference type="AlphaFoldDB" id="A0A167KGQ8"/>
<dbReference type="PATRIC" id="fig|1365257.3.peg.3939"/>
<dbReference type="EMBL" id="AUXX01000037">
    <property type="protein sequence ID" value="KZN62766.1"/>
    <property type="molecule type" value="Genomic_DNA"/>
</dbReference>
<evidence type="ECO:0000313" key="1">
    <source>
        <dbReference type="EMBL" id="KZN62766.1"/>
    </source>
</evidence>
<evidence type="ECO:0008006" key="3">
    <source>
        <dbReference type="Google" id="ProtNLM"/>
    </source>
</evidence>